<dbReference type="CDD" id="cd22347">
    <property type="entry name" value="PDDEXK_nuclease"/>
    <property type="match status" value="1"/>
</dbReference>
<keyword evidence="2" id="KW-0540">Nuclease</keyword>
<keyword evidence="2" id="KW-0255">Endonuclease</keyword>
<dbReference type="Gene3D" id="3.40.210.20">
    <property type="entry name" value="MvaI/BcnI restriction endonuclease, catalytic domain"/>
    <property type="match status" value="1"/>
</dbReference>
<dbReference type="GO" id="GO:0004519">
    <property type="term" value="F:endonuclease activity"/>
    <property type="evidence" value="ECO:0007669"/>
    <property type="project" value="UniProtKB-KW"/>
</dbReference>
<dbReference type="Proteomes" id="UP000320858">
    <property type="component" value="Unassembled WGS sequence"/>
</dbReference>
<evidence type="ECO:0000313" key="2">
    <source>
        <dbReference type="EMBL" id="TRA85854.1"/>
    </source>
</evidence>
<gene>
    <name evidence="2" type="ORF">EXN24_21455</name>
</gene>
<comment type="caution">
    <text evidence="2">The sequence shown here is derived from an EMBL/GenBank/DDBJ whole genome shotgun (WGS) entry which is preliminary data.</text>
</comment>
<dbReference type="Gene3D" id="3.30.70.3570">
    <property type="entry name" value="MvaI/BcnI restriction endonuclease, recognition domain"/>
    <property type="match status" value="1"/>
</dbReference>
<feature type="domain" description="MvaI/BcnI restriction endonuclease" evidence="1">
    <location>
        <begin position="165"/>
        <end position="392"/>
    </location>
</feature>
<evidence type="ECO:0000313" key="3">
    <source>
        <dbReference type="Proteomes" id="UP000320858"/>
    </source>
</evidence>
<sequence length="401" mass="45329">MPLRQLTEREKQHIERLTASSIDIALLQPTLTGLKKSILDATISVRNFFRERGVHDYDCQGLGATEYGEQRHAILLDEAGMRASRASLYRPKTKQGDPRLWFSGLPSFAEPDDMLAILIHDATLYVVNLTRTDVSRVIGERIAGPLLDLVDSMSRDATTIADELLKKLRAVAARGLVASVMSERADTAVGRTLEHVLGIQINSRKEPDYKGIELKSYRRAIRASRENRKTLFAQVPNWTLSKFKSSREILENFGYERGDDFKLYCTVSTKAKNSQGLYFEIADKYGLLNERSTNNDIGAFASWALRDLRASLAEKHNETFWVGARVYERDGHDHFEFRDVIHTRRPILSQFDLLLEQGEITMDHLIKKTATGRVSEKGPLFKINAASLGLLFPPSKSYALL</sequence>
<reference evidence="2 3" key="1">
    <citation type="journal article" date="2019" name="Appl. Microbiol. Biotechnol.">
        <title>Differential efficiency of wild type rhizogenic strains for rol gene transformation of plants.</title>
        <authorList>
            <person name="Desmet S."/>
            <person name="De Keyser E."/>
            <person name="Van Vaerenbergh J."/>
            <person name="Baeyen S."/>
            <person name="Van Huylenbroeck J."/>
            <person name="Geelen D."/>
            <person name="Dhooghe E."/>
        </authorList>
    </citation>
    <scope>NUCLEOTIDE SEQUENCE [LARGE SCALE GENOMIC DNA]</scope>
    <source>
        <strain evidence="2 3">B 4.1</strain>
    </source>
</reference>
<dbReference type="InterPro" id="IPR043005">
    <property type="entry name" value="MvaI_BcnI_rec"/>
</dbReference>
<evidence type="ECO:0000259" key="1">
    <source>
        <dbReference type="Pfam" id="PF15515"/>
    </source>
</evidence>
<dbReference type="Pfam" id="PF15515">
    <property type="entry name" value="MvaI_BcnI"/>
    <property type="match status" value="1"/>
</dbReference>
<keyword evidence="2" id="KW-0378">Hydrolase</keyword>
<dbReference type="AlphaFoldDB" id="A0AA94VAH8"/>
<dbReference type="InterPro" id="IPR029127">
    <property type="entry name" value="MvaI_BcnI"/>
</dbReference>
<organism evidence="2 3">
    <name type="scientific">Rhizobium rhizogenes</name>
    <name type="common">Agrobacterium rhizogenes</name>
    <dbReference type="NCBI Taxonomy" id="359"/>
    <lineage>
        <taxon>Bacteria</taxon>
        <taxon>Pseudomonadati</taxon>
        <taxon>Pseudomonadota</taxon>
        <taxon>Alphaproteobacteria</taxon>
        <taxon>Hyphomicrobiales</taxon>
        <taxon>Rhizobiaceae</taxon>
        <taxon>Rhizobium/Agrobacterium group</taxon>
        <taxon>Rhizobium</taxon>
    </lineage>
</organism>
<name>A0AA94VAH8_RHIRH</name>
<dbReference type="EMBL" id="SGOB01000006">
    <property type="protein sequence ID" value="TRA85854.1"/>
    <property type="molecule type" value="Genomic_DNA"/>
</dbReference>
<accession>A0AA94VAH8</accession>
<dbReference type="RefSeq" id="WP_142851503.1">
    <property type="nucleotide sequence ID" value="NZ_SGOB01000006.1"/>
</dbReference>
<proteinExistence type="predicted"/>
<protein>
    <submittedName>
        <fullName evidence="2">MvaI/BcnI restriction endonuclease family protein</fullName>
    </submittedName>
</protein>
<dbReference type="InterPro" id="IPR043004">
    <property type="entry name" value="MvaI_BcnI_cat"/>
</dbReference>